<proteinExistence type="predicted"/>
<dbReference type="Gene3D" id="3.40.50.1820">
    <property type="entry name" value="alpha/beta hydrolase"/>
    <property type="match status" value="1"/>
</dbReference>
<keyword evidence="1" id="KW-0442">Lipid degradation</keyword>
<dbReference type="InterPro" id="IPR000073">
    <property type="entry name" value="AB_hydrolase_1"/>
</dbReference>
<name>A0ABM1N3C0_NICVS</name>
<dbReference type="Proteomes" id="UP000695000">
    <property type="component" value="Unplaced"/>
</dbReference>
<dbReference type="Pfam" id="PF00561">
    <property type="entry name" value="Abhydrolase_1"/>
    <property type="match status" value="1"/>
</dbReference>
<feature type="domain" description="AB hydrolase-1" evidence="3">
    <location>
        <begin position="37"/>
        <end position="144"/>
    </location>
</feature>
<dbReference type="SUPFAM" id="SSF53474">
    <property type="entry name" value="alpha/beta-Hydrolases"/>
    <property type="match status" value="1"/>
</dbReference>
<evidence type="ECO:0000259" key="3">
    <source>
        <dbReference type="Pfam" id="PF00561"/>
    </source>
</evidence>
<evidence type="ECO:0000313" key="5">
    <source>
        <dbReference type="RefSeq" id="XP_017781320.1"/>
    </source>
</evidence>
<evidence type="ECO:0000256" key="2">
    <source>
        <dbReference type="ARBA" id="ARBA00023098"/>
    </source>
</evidence>
<keyword evidence="4" id="KW-1185">Reference proteome</keyword>
<organism evidence="4 5">
    <name type="scientific">Nicrophorus vespilloides</name>
    <name type="common">Boreal carrion beetle</name>
    <dbReference type="NCBI Taxonomy" id="110193"/>
    <lineage>
        <taxon>Eukaryota</taxon>
        <taxon>Metazoa</taxon>
        <taxon>Ecdysozoa</taxon>
        <taxon>Arthropoda</taxon>
        <taxon>Hexapoda</taxon>
        <taxon>Insecta</taxon>
        <taxon>Pterygota</taxon>
        <taxon>Neoptera</taxon>
        <taxon>Endopterygota</taxon>
        <taxon>Coleoptera</taxon>
        <taxon>Polyphaga</taxon>
        <taxon>Staphyliniformia</taxon>
        <taxon>Silphidae</taxon>
        <taxon>Nicrophorinae</taxon>
        <taxon>Nicrophorus</taxon>
    </lineage>
</organism>
<dbReference type="RefSeq" id="XP_017781320.1">
    <property type="nucleotide sequence ID" value="XM_017925831.1"/>
</dbReference>
<evidence type="ECO:0000256" key="1">
    <source>
        <dbReference type="ARBA" id="ARBA00022963"/>
    </source>
</evidence>
<gene>
    <name evidence="5" type="primary">LOC108566110</name>
</gene>
<reference evidence="5" key="1">
    <citation type="submission" date="2025-08" db="UniProtKB">
        <authorList>
            <consortium name="RefSeq"/>
        </authorList>
    </citation>
    <scope>IDENTIFICATION</scope>
    <source>
        <tissue evidence="5">Whole Larva</tissue>
    </source>
</reference>
<evidence type="ECO:0000313" key="4">
    <source>
        <dbReference type="Proteomes" id="UP000695000"/>
    </source>
</evidence>
<keyword evidence="2" id="KW-0443">Lipid metabolism</keyword>
<dbReference type="InterPro" id="IPR029058">
    <property type="entry name" value="AB_hydrolase_fold"/>
</dbReference>
<protein>
    <submittedName>
        <fullName evidence="5">Lipase member K-like</fullName>
    </submittedName>
</protein>
<dbReference type="PANTHER" id="PTHR11005">
    <property type="entry name" value="LYSOSOMAL ACID LIPASE-RELATED"/>
    <property type="match status" value="1"/>
</dbReference>
<sequence>MIIQRERYPVESYAVTSKDGYITILYRTPNNGKPAFVQHGAVSSSEIFVTETFQLHNRGYDIWLGNNRGSFNSPEHQYLPKNSREYWNYTNICKLDDLGDYELPAVIDFIAQKTGKKEKIIYVGHSQGTTIGIIYNLLYPEHAKENLE</sequence>
<accession>A0ABM1N3C0</accession>
<dbReference type="GeneID" id="108566110"/>